<gene>
    <name evidence="6" type="ORF">RED65_11069</name>
</gene>
<evidence type="ECO:0000256" key="2">
    <source>
        <dbReference type="ARBA" id="ARBA00023110"/>
    </source>
</evidence>
<dbReference type="InterPro" id="IPR029000">
    <property type="entry name" value="Cyclophilin-like_dom_sf"/>
</dbReference>
<evidence type="ECO:0000313" key="7">
    <source>
        <dbReference type="Proteomes" id="UP000004263"/>
    </source>
</evidence>
<comment type="similarity">
    <text evidence="1 4">Belongs to the cyclophilin-type PPIase family.</text>
</comment>
<organism evidence="6 7">
    <name type="scientific">Bermanella marisrubri</name>
    <dbReference type="NCBI Taxonomy" id="207949"/>
    <lineage>
        <taxon>Bacteria</taxon>
        <taxon>Pseudomonadati</taxon>
        <taxon>Pseudomonadota</taxon>
        <taxon>Gammaproteobacteria</taxon>
        <taxon>Oceanospirillales</taxon>
        <taxon>Oceanospirillaceae</taxon>
        <taxon>Bermanella</taxon>
    </lineage>
</organism>
<feature type="chain" id="PRO_5006528629" description="Peptidyl-prolyl cis-trans isomerase" evidence="4">
    <location>
        <begin position="19"/>
        <end position="203"/>
    </location>
</feature>
<evidence type="ECO:0000259" key="5">
    <source>
        <dbReference type="PROSITE" id="PS50072"/>
    </source>
</evidence>
<evidence type="ECO:0000256" key="3">
    <source>
        <dbReference type="ARBA" id="ARBA00023235"/>
    </source>
</evidence>
<dbReference type="Pfam" id="PF00160">
    <property type="entry name" value="Pro_isomerase"/>
    <property type="match status" value="1"/>
</dbReference>
<reference evidence="6 7" key="1">
    <citation type="submission" date="2006-03" db="EMBL/GenBank/DDBJ databases">
        <authorList>
            <person name="Pinhassi J."/>
            <person name="Pedros-Alio C."/>
            <person name="Ferriera S."/>
            <person name="Johnson J."/>
            <person name="Kravitz S."/>
            <person name="Halpern A."/>
            <person name="Remington K."/>
            <person name="Beeson K."/>
            <person name="Tran B."/>
            <person name="Rogers Y.-H."/>
            <person name="Friedman R."/>
            <person name="Venter J.C."/>
        </authorList>
    </citation>
    <scope>NUCLEOTIDE SEQUENCE [LARGE SCALE GENOMIC DNA]</scope>
    <source>
        <strain evidence="6 7">RED65</strain>
    </source>
</reference>
<dbReference type="GO" id="GO:0006457">
    <property type="term" value="P:protein folding"/>
    <property type="evidence" value="ECO:0007669"/>
    <property type="project" value="InterPro"/>
</dbReference>
<accession>Q1N5L2</accession>
<keyword evidence="3 4" id="KW-0413">Isomerase</keyword>
<dbReference type="InterPro" id="IPR020892">
    <property type="entry name" value="Cyclophilin-type_PPIase_CS"/>
</dbReference>
<dbReference type="Gene3D" id="2.40.100.10">
    <property type="entry name" value="Cyclophilin-like"/>
    <property type="match status" value="1"/>
</dbReference>
<dbReference type="InterPro" id="IPR002130">
    <property type="entry name" value="Cyclophilin-type_PPIase_dom"/>
</dbReference>
<feature type="signal peptide" evidence="4">
    <location>
        <begin position="1"/>
        <end position="18"/>
    </location>
</feature>
<keyword evidence="7" id="KW-1185">Reference proteome</keyword>
<dbReference type="GO" id="GO:0003755">
    <property type="term" value="F:peptidyl-prolyl cis-trans isomerase activity"/>
    <property type="evidence" value="ECO:0007669"/>
    <property type="project" value="UniProtKB-UniRule"/>
</dbReference>
<dbReference type="PROSITE" id="PS50072">
    <property type="entry name" value="CSA_PPIASE_2"/>
    <property type="match status" value="1"/>
</dbReference>
<dbReference type="SUPFAM" id="SSF50891">
    <property type="entry name" value="Cyclophilin-like"/>
    <property type="match status" value="1"/>
</dbReference>
<evidence type="ECO:0000313" key="6">
    <source>
        <dbReference type="EMBL" id="EAT13930.1"/>
    </source>
</evidence>
<dbReference type="EMBL" id="AAQH01000001">
    <property type="protein sequence ID" value="EAT13930.1"/>
    <property type="molecule type" value="Genomic_DNA"/>
</dbReference>
<keyword evidence="4" id="KW-0732">Signal</keyword>
<sequence>MRLILAFLLSMFSFAVMAESQSEPSAEQADVATPYVTMKTNMGDIILELNPAKAPISVANFLEYAQNGYYDGTLFHRVIPDFMIQAGGFFTPSMIRKATNEPIKNEADNGLFNNRGTIAMARTAAVDSATSQFFINVKNNHFLNHGFRDFGYAVFGKVISGIEVVDAISTVETTRKSGHQNVPVEPVAIESVTVSYDKPVATN</sequence>
<dbReference type="STRING" id="207949.RED65_11069"/>
<proteinExistence type="inferred from homology"/>
<dbReference type="AlphaFoldDB" id="Q1N5L2"/>
<dbReference type="CDD" id="cd01920">
    <property type="entry name" value="cyclophilin_EcCYP_like"/>
    <property type="match status" value="1"/>
</dbReference>
<dbReference type="PRINTS" id="PR00153">
    <property type="entry name" value="CSAPPISMRASE"/>
</dbReference>
<evidence type="ECO:0000256" key="4">
    <source>
        <dbReference type="RuleBase" id="RU363019"/>
    </source>
</evidence>
<keyword evidence="2 4" id="KW-0697">Rotamase</keyword>
<feature type="domain" description="PPIase cyclophilin-type" evidence="5">
    <location>
        <begin position="32"/>
        <end position="194"/>
    </location>
</feature>
<dbReference type="HOGENOM" id="CLU_012062_16_9_6"/>
<comment type="caution">
    <text evidence="6">The sequence shown here is derived from an EMBL/GenBank/DDBJ whole genome shotgun (WGS) entry which is preliminary data.</text>
</comment>
<comment type="function">
    <text evidence="4">PPIases accelerate the folding of proteins. It catalyzes the cis-trans isomerization of proline imidic peptide bonds in oligopeptides.</text>
</comment>
<name>Q1N5L2_9GAMM</name>
<comment type="catalytic activity">
    <reaction evidence="4">
        <text>[protein]-peptidylproline (omega=180) = [protein]-peptidylproline (omega=0)</text>
        <dbReference type="Rhea" id="RHEA:16237"/>
        <dbReference type="Rhea" id="RHEA-COMP:10747"/>
        <dbReference type="Rhea" id="RHEA-COMP:10748"/>
        <dbReference type="ChEBI" id="CHEBI:83833"/>
        <dbReference type="ChEBI" id="CHEBI:83834"/>
        <dbReference type="EC" id="5.2.1.8"/>
    </reaction>
</comment>
<dbReference type="EC" id="5.2.1.8" evidence="4"/>
<dbReference type="PROSITE" id="PS00170">
    <property type="entry name" value="CSA_PPIASE_1"/>
    <property type="match status" value="1"/>
</dbReference>
<protein>
    <recommendedName>
        <fullName evidence="4">Peptidyl-prolyl cis-trans isomerase</fullName>
        <shortName evidence="4">PPIase</shortName>
        <ecNumber evidence="4">5.2.1.8</ecNumber>
    </recommendedName>
</protein>
<evidence type="ECO:0000256" key="1">
    <source>
        <dbReference type="ARBA" id="ARBA00007365"/>
    </source>
</evidence>
<dbReference type="Proteomes" id="UP000004263">
    <property type="component" value="Unassembled WGS sequence"/>
</dbReference>
<dbReference type="PANTHER" id="PTHR43246">
    <property type="entry name" value="PEPTIDYL-PROLYL CIS-TRANS ISOMERASE CYP38, CHLOROPLASTIC"/>
    <property type="match status" value="1"/>
</dbReference>
<dbReference type="RefSeq" id="WP_007017348.1">
    <property type="nucleotide sequence ID" value="NZ_CH724113.1"/>
</dbReference>
<dbReference type="InterPro" id="IPR044665">
    <property type="entry name" value="E_coli_cyclophilin_A-like"/>
</dbReference>